<dbReference type="FunFam" id="3.10.10.10:FF:000007">
    <property type="entry name" value="Retrovirus-related Pol polyprotein from transposon 17.6-like Protein"/>
    <property type="match status" value="1"/>
</dbReference>
<evidence type="ECO:0000256" key="6">
    <source>
        <dbReference type="ARBA" id="ARBA00022722"/>
    </source>
</evidence>
<evidence type="ECO:0000259" key="11">
    <source>
        <dbReference type="PROSITE" id="PS50878"/>
    </source>
</evidence>
<keyword evidence="8" id="KW-0378">Hydrolase</keyword>
<dbReference type="GO" id="GO:0003964">
    <property type="term" value="F:RNA-directed DNA polymerase activity"/>
    <property type="evidence" value="ECO:0007669"/>
    <property type="project" value="UniProtKB-KW"/>
</dbReference>
<dbReference type="Proteomes" id="UP000005207">
    <property type="component" value="Linkage group LG23"/>
</dbReference>
<dbReference type="Gene3D" id="3.30.70.270">
    <property type="match status" value="2"/>
</dbReference>
<dbReference type="AlphaFoldDB" id="A0A669D8G6"/>
<dbReference type="GO" id="GO:0006508">
    <property type="term" value="P:proteolysis"/>
    <property type="evidence" value="ECO:0007669"/>
    <property type="project" value="UniProtKB-KW"/>
</dbReference>
<keyword evidence="9" id="KW-0695">RNA-directed DNA polymerase</keyword>
<dbReference type="CDD" id="cd01647">
    <property type="entry name" value="RT_LTR"/>
    <property type="match status" value="1"/>
</dbReference>
<dbReference type="PANTHER" id="PTHR37984">
    <property type="entry name" value="PROTEIN CBG26694"/>
    <property type="match status" value="1"/>
</dbReference>
<dbReference type="InterPro" id="IPR041577">
    <property type="entry name" value="RT_RNaseH_2"/>
</dbReference>
<dbReference type="PROSITE" id="PS50878">
    <property type="entry name" value="RT_POL"/>
    <property type="match status" value="1"/>
</dbReference>
<dbReference type="OMA" id="LMQHCLS"/>
<name>A0A669D8G6_ORENI</name>
<dbReference type="Pfam" id="PF17919">
    <property type="entry name" value="RT_RNaseH_2"/>
    <property type="match status" value="1"/>
</dbReference>
<dbReference type="PROSITE" id="PS51257">
    <property type="entry name" value="PROKAR_LIPOPROTEIN"/>
    <property type="match status" value="1"/>
</dbReference>
<evidence type="ECO:0000256" key="5">
    <source>
        <dbReference type="ARBA" id="ARBA00022695"/>
    </source>
</evidence>
<evidence type="ECO:0000256" key="7">
    <source>
        <dbReference type="ARBA" id="ARBA00022759"/>
    </source>
</evidence>
<dbReference type="InterPro" id="IPR050951">
    <property type="entry name" value="Retrovirus_Pol_polyprotein"/>
</dbReference>
<dbReference type="Pfam" id="PF00078">
    <property type="entry name" value="RVT_1"/>
    <property type="match status" value="1"/>
</dbReference>
<dbReference type="FunFam" id="3.10.10.10:FF:000002">
    <property type="entry name" value="Retrovirus-related Pol polyprotein from transposon 17.6-like protein"/>
    <property type="match status" value="1"/>
</dbReference>
<proteinExistence type="inferred from homology"/>
<accession>A0A669D8G6</accession>
<evidence type="ECO:0000313" key="13">
    <source>
        <dbReference type="Proteomes" id="UP000005207"/>
    </source>
</evidence>
<dbReference type="CDD" id="cd09274">
    <property type="entry name" value="RNase_HI_RT_Ty3"/>
    <property type="match status" value="1"/>
</dbReference>
<dbReference type="InterPro" id="IPR043502">
    <property type="entry name" value="DNA/RNA_pol_sf"/>
</dbReference>
<dbReference type="FunFam" id="3.10.20.370:FF:000001">
    <property type="entry name" value="Retrovirus-related Pol polyprotein from transposon 17.6-like protein"/>
    <property type="match status" value="1"/>
</dbReference>
<dbReference type="GO" id="GO:0004523">
    <property type="term" value="F:RNA-DNA hybrid ribonuclease activity"/>
    <property type="evidence" value="ECO:0007669"/>
    <property type="project" value="UniProtKB-EC"/>
</dbReference>
<dbReference type="Ensembl" id="ENSONIT00000047667.1">
    <property type="protein sequence ID" value="ENSONIP00000054555.1"/>
    <property type="gene ID" value="ENSONIG00000041113.1"/>
</dbReference>
<evidence type="ECO:0000256" key="4">
    <source>
        <dbReference type="ARBA" id="ARBA00022679"/>
    </source>
</evidence>
<organism evidence="12 13">
    <name type="scientific">Oreochromis niloticus</name>
    <name type="common">Nile tilapia</name>
    <name type="synonym">Tilapia nilotica</name>
    <dbReference type="NCBI Taxonomy" id="8128"/>
    <lineage>
        <taxon>Eukaryota</taxon>
        <taxon>Metazoa</taxon>
        <taxon>Chordata</taxon>
        <taxon>Craniata</taxon>
        <taxon>Vertebrata</taxon>
        <taxon>Euteleostomi</taxon>
        <taxon>Actinopterygii</taxon>
        <taxon>Neopterygii</taxon>
        <taxon>Teleostei</taxon>
        <taxon>Neoteleostei</taxon>
        <taxon>Acanthomorphata</taxon>
        <taxon>Ovalentaria</taxon>
        <taxon>Cichlomorphae</taxon>
        <taxon>Cichliformes</taxon>
        <taxon>Cichlidae</taxon>
        <taxon>African cichlids</taxon>
        <taxon>Pseudocrenilabrinae</taxon>
        <taxon>Oreochromini</taxon>
        <taxon>Oreochromis</taxon>
    </lineage>
</organism>
<dbReference type="GO" id="GO:0008233">
    <property type="term" value="F:peptidase activity"/>
    <property type="evidence" value="ECO:0007669"/>
    <property type="project" value="UniProtKB-KW"/>
</dbReference>
<comment type="similarity">
    <text evidence="1">Belongs to the beta type-B retroviral polymerase family. HERV class-II K(HML-2) pol subfamily.</text>
</comment>
<sequence length="780" mass="87503">MEIEGVKVPGRGVVVVKDDHCTHPLIVGMNVVTACWNVLKWPEKTAPVPQQLANQQAWRSAFATCRRIEASTVEDRMVGYVRLAGRCKIKVPPRSEIMVWGRAQTGPQGTDYCALVEALPETPDVGVARTLIMVKAGRVPVRICNPHPYPLFIGRYQKLGKLSCVDEADVHGSQDLSLSLGTDGVVEVALVDSGAPTEEEGLPEEMSKLIERPDLSELQQGELRALLLKWEKVFSKDDEDFGRTDLVHHCIPTGDAAPIRERYRPLPPAMYKEMRSLLADMMEKGVIRESCSPWAAPIVLVRKKDGTWRFCVDYRKLNAVTHKDAFPLPRIEETLTSLTRAQWFSTLDLASGYWQVQTDPTDREKTAFTTPVGLFEFERMPFGLCNAPATFQRLMQHCLSGQIAESLLVYLDDIIIYSPDFSSHLQHLDEVFQRLWRHGLKLQPNKCKFLQQEVKFLGHVVDKCGVRPDPDKISAVMDWPVPDTIRQVRSFLGLAGYYRRFVSGFAKIARPLTALLTGVPVNKKTDRRKVQWSPECQTAFEALKAALMQAPVLAYADYSLPFIVYTDASGRGLGAVLAQVQEGQERVIAYASRSLHHTERNDANYSSFKLELLALKWAVTEKFKDYLTGARFIVYTDNNPVAHLQTARLGAAEQRWVAQLASFDYEIKYRSGKSNINADALSRFPTVPAEHLEGAGSERGVTSAAIELTCEVEGSDWAEAQAGDPDIQVVKQLVEAQVAPTKLERQTLSHGVRRLLQQQKRLFIKDGILCRKVTPLRPWV</sequence>
<dbReference type="FunFam" id="3.30.70.270:FF:000020">
    <property type="entry name" value="Transposon Tf2-6 polyprotein-like Protein"/>
    <property type="match status" value="1"/>
</dbReference>
<reference evidence="12" key="2">
    <citation type="submission" date="2025-08" db="UniProtKB">
        <authorList>
            <consortium name="Ensembl"/>
        </authorList>
    </citation>
    <scope>IDENTIFICATION</scope>
</reference>
<evidence type="ECO:0000256" key="10">
    <source>
        <dbReference type="ARBA" id="ARBA00023268"/>
    </source>
</evidence>
<dbReference type="InterPro" id="IPR043128">
    <property type="entry name" value="Rev_trsase/Diguanyl_cyclase"/>
</dbReference>
<dbReference type="Gene3D" id="3.10.10.10">
    <property type="entry name" value="HIV Type 1 Reverse Transcriptase, subunit A, domain 1"/>
    <property type="match status" value="1"/>
</dbReference>
<keyword evidence="10" id="KW-0511">Multifunctional enzyme</keyword>
<dbReference type="EC" id="3.1.26.4" evidence="2"/>
<feature type="domain" description="Reverse transcriptase" evidence="11">
    <location>
        <begin position="282"/>
        <end position="461"/>
    </location>
</feature>
<evidence type="ECO:0000256" key="9">
    <source>
        <dbReference type="ARBA" id="ARBA00022918"/>
    </source>
</evidence>
<keyword evidence="6" id="KW-0540">Nuclease</keyword>
<evidence type="ECO:0000256" key="2">
    <source>
        <dbReference type="ARBA" id="ARBA00012180"/>
    </source>
</evidence>
<dbReference type="SUPFAM" id="SSF56672">
    <property type="entry name" value="DNA/RNA polymerases"/>
    <property type="match status" value="1"/>
</dbReference>
<reference evidence="13" key="1">
    <citation type="submission" date="2012-01" db="EMBL/GenBank/DDBJ databases">
        <title>The Genome Sequence of Oreochromis niloticus (Nile Tilapia).</title>
        <authorList>
            <consortium name="Broad Institute Genome Assembly Team"/>
            <consortium name="Broad Institute Sequencing Platform"/>
            <person name="Di Palma F."/>
            <person name="Johnson J."/>
            <person name="Lander E.S."/>
            <person name="Lindblad-Toh K."/>
        </authorList>
    </citation>
    <scope>NUCLEOTIDE SEQUENCE [LARGE SCALE GENOMIC DNA]</scope>
</reference>
<dbReference type="InterPro" id="IPR000477">
    <property type="entry name" value="RT_dom"/>
</dbReference>
<keyword evidence="13" id="KW-1185">Reference proteome</keyword>
<evidence type="ECO:0000256" key="8">
    <source>
        <dbReference type="ARBA" id="ARBA00022801"/>
    </source>
</evidence>
<keyword evidence="5" id="KW-0548">Nucleotidyltransferase</keyword>
<evidence type="ECO:0000256" key="3">
    <source>
        <dbReference type="ARBA" id="ARBA00022670"/>
    </source>
</evidence>
<keyword evidence="4" id="KW-0808">Transferase</keyword>
<dbReference type="PANTHER" id="PTHR37984:SF5">
    <property type="entry name" value="PROTEIN NYNRIN-LIKE"/>
    <property type="match status" value="1"/>
</dbReference>
<evidence type="ECO:0000256" key="1">
    <source>
        <dbReference type="ARBA" id="ARBA00010879"/>
    </source>
</evidence>
<reference evidence="12" key="3">
    <citation type="submission" date="2025-09" db="UniProtKB">
        <authorList>
            <consortium name="Ensembl"/>
        </authorList>
    </citation>
    <scope>IDENTIFICATION</scope>
</reference>
<keyword evidence="3" id="KW-0645">Protease</keyword>
<dbReference type="GeneTree" id="ENSGT01100000263500"/>
<evidence type="ECO:0000313" key="12">
    <source>
        <dbReference type="Ensembl" id="ENSONIP00000054555.1"/>
    </source>
</evidence>
<dbReference type="InParanoid" id="A0A669D8G6"/>
<keyword evidence="7" id="KW-0255">Endonuclease</keyword>
<protein>
    <recommendedName>
        <fullName evidence="2">ribonuclease H</fullName>
        <ecNumber evidence="2">3.1.26.4</ecNumber>
    </recommendedName>
</protein>